<protein>
    <recommendedName>
        <fullName evidence="2">Peptidase S1 domain-containing protein</fullName>
    </recommendedName>
</protein>
<dbReference type="PROSITE" id="PS50240">
    <property type="entry name" value="TRYPSIN_DOM"/>
    <property type="match status" value="1"/>
</dbReference>
<dbReference type="InterPro" id="IPR018114">
    <property type="entry name" value="TRYPSIN_HIS"/>
</dbReference>
<keyword evidence="4" id="KW-1185">Reference proteome</keyword>
<dbReference type="Pfam" id="PF00089">
    <property type="entry name" value="Trypsin"/>
    <property type="match status" value="2"/>
</dbReference>
<name>A0A553PAI6_TIGCA</name>
<dbReference type="AlphaFoldDB" id="A0A553PAI6"/>
<dbReference type="STRING" id="6832.A0A553PAI6"/>
<reference evidence="3 4" key="1">
    <citation type="journal article" date="2018" name="Nat. Ecol. Evol.">
        <title>Genomic signatures of mitonuclear coevolution across populations of Tigriopus californicus.</title>
        <authorList>
            <person name="Barreto F.S."/>
            <person name="Watson E.T."/>
            <person name="Lima T.G."/>
            <person name="Willett C.S."/>
            <person name="Edmands S."/>
            <person name="Li W."/>
            <person name="Burton R.S."/>
        </authorList>
    </citation>
    <scope>NUCLEOTIDE SEQUENCE [LARGE SCALE GENOMIC DNA]</scope>
    <source>
        <strain evidence="3 4">San Diego</strain>
    </source>
</reference>
<dbReference type="Proteomes" id="UP000318571">
    <property type="component" value="Chromosome 2"/>
</dbReference>
<proteinExistence type="predicted"/>
<dbReference type="PANTHER" id="PTHR24253">
    <property type="entry name" value="TRANSMEMBRANE PROTEASE SERINE"/>
    <property type="match status" value="1"/>
</dbReference>
<dbReference type="PANTHER" id="PTHR24253:SF153">
    <property type="entry name" value="SERINE PROTEASE HEPSIN"/>
    <property type="match status" value="1"/>
</dbReference>
<evidence type="ECO:0000259" key="2">
    <source>
        <dbReference type="PROSITE" id="PS50240"/>
    </source>
</evidence>
<dbReference type="InterPro" id="IPR043504">
    <property type="entry name" value="Peptidase_S1_PA_chymotrypsin"/>
</dbReference>
<evidence type="ECO:0000313" key="3">
    <source>
        <dbReference type="EMBL" id="TRY74697.1"/>
    </source>
</evidence>
<evidence type="ECO:0000313" key="4">
    <source>
        <dbReference type="Proteomes" id="UP000318571"/>
    </source>
</evidence>
<dbReference type="GO" id="GO:0006508">
    <property type="term" value="P:proteolysis"/>
    <property type="evidence" value="ECO:0007669"/>
    <property type="project" value="InterPro"/>
</dbReference>
<evidence type="ECO:0000256" key="1">
    <source>
        <dbReference type="ARBA" id="ARBA00023157"/>
    </source>
</evidence>
<sequence>MEQMGEEYYDSYYEYDRDEEIQNVEVLKTPKINEGLRIVGGREVKQIIPWFALLLIDTKNRTELGRRCGGVLITRKLILSAGHCYCFESTWETCETKQISEDFWVLVPSESRNLDVLAGLSIQSESDLDRIPVDERYERHLLQVHSVFVHGQFRRHGTHDLALLKLSQSLPMDMWSAPVCLPWGYSFPDRKIKRVCVEFHDRFKSRLEPYYQVVLQWSNGSNETCYDNRAHSGWCGTCSIGAKPDMPGFCRHLNPEMNKAHTSDSSQKRRTYFSDAEKMVMPNADRDWGWCGDDCFSFGGFTPSNYLQKVELEILSSRNCDRLARDPKFNSTLELCAGKKIRVRTPKIFEVSPNQSQSPLISGTPQAFHFEFIGLDKDREKSGRDDNGTGWILGGKDTCQGDSGGPMWINMDNNGTSGRRSYLIGIVSRGLGCAQLNQPGIYTRVKTFLPWINKLAKYL</sequence>
<dbReference type="InterPro" id="IPR001254">
    <property type="entry name" value="Trypsin_dom"/>
</dbReference>
<organism evidence="3 4">
    <name type="scientific">Tigriopus californicus</name>
    <name type="common">Marine copepod</name>
    <dbReference type="NCBI Taxonomy" id="6832"/>
    <lineage>
        <taxon>Eukaryota</taxon>
        <taxon>Metazoa</taxon>
        <taxon>Ecdysozoa</taxon>
        <taxon>Arthropoda</taxon>
        <taxon>Crustacea</taxon>
        <taxon>Multicrustacea</taxon>
        <taxon>Hexanauplia</taxon>
        <taxon>Copepoda</taxon>
        <taxon>Harpacticoida</taxon>
        <taxon>Harpacticidae</taxon>
        <taxon>Tigriopus</taxon>
    </lineage>
</organism>
<gene>
    <name evidence="3" type="ORF">TCAL_06401</name>
</gene>
<dbReference type="PROSITE" id="PS00134">
    <property type="entry name" value="TRYPSIN_HIS"/>
    <property type="match status" value="1"/>
</dbReference>
<keyword evidence="1" id="KW-1015">Disulfide bond</keyword>
<dbReference type="InterPro" id="IPR009003">
    <property type="entry name" value="Peptidase_S1_PA"/>
</dbReference>
<comment type="caution">
    <text evidence="3">The sequence shown here is derived from an EMBL/GenBank/DDBJ whole genome shotgun (WGS) entry which is preliminary data.</text>
</comment>
<dbReference type="EMBL" id="VCGU01000005">
    <property type="protein sequence ID" value="TRY74697.1"/>
    <property type="molecule type" value="Genomic_DNA"/>
</dbReference>
<dbReference type="GO" id="GO:0004252">
    <property type="term" value="F:serine-type endopeptidase activity"/>
    <property type="evidence" value="ECO:0007669"/>
    <property type="project" value="InterPro"/>
</dbReference>
<accession>A0A553PAI6</accession>
<dbReference type="Gene3D" id="2.40.10.10">
    <property type="entry name" value="Trypsin-like serine proteases"/>
    <property type="match status" value="2"/>
</dbReference>
<dbReference type="SMART" id="SM00020">
    <property type="entry name" value="Tryp_SPc"/>
    <property type="match status" value="1"/>
</dbReference>
<feature type="domain" description="Peptidase S1" evidence="2">
    <location>
        <begin position="38"/>
        <end position="457"/>
    </location>
</feature>
<dbReference type="SUPFAM" id="SSF50494">
    <property type="entry name" value="Trypsin-like serine proteases"/>
    <property type="match status" value="2"/>
</dbReference>